<protein>
    <submittedName>
        <fullName evidence="3">Integrase, catalytic region, zinc finger, CCHC-type, peptidase aspartic, catalytic</fullName>
    </submittedName>
</protein>
<dbReference type="AlphaFoldDB" id="A0A183KPS0"/>
<evidence type="ECO:0000313" key="3">
    <source>
        <dbReference type="WBParaSite" id="SCUD_0001705501-mRNA-1"/>
    </source>
</evidence>
<keyword evidence="2" id="KW-1185">Reference proteome</keyword>
<reference evidence="3" key="1">
    <citation type="submission" date="2016-06" db="UniProtKB">
        <authorList>
            <consortium name="WormBaseParasite"/>
        </authorList>
    </citation>
    <scope>IDENTIFICATION</scope>
</reference>
<dbReference type="WBParaSite" id="SCUD_0001705501-mRNA-1">
    <property type="protein sequence ID" value="SCUD_0001705501-mRNA-1"/>
    <property type="gene ID" value="SCUD_0001705501"/>
</dbReference>
<organism evidence="3">
    <name type="scientific">Schistosoma curassoni</name>
    <dbReference type="NCBI Taxonomy" id="6186"/>
    <lineage>
        <taxon>Eukaryota</taxon>
        <taxon>Metazoa</taxon>
        <taxon>Spiralia</taxon>
        <taxon>Lophotrochozoa</taxon>
        <taxon>Platyhelminthes</taxon>
        <taxon>Trematoda</taxon>
        <taxon>Digenea</taxon>
        <taxon>Strigeidida</taxon>
        <taxon>Schistosomatoidea</taxon>
        <taxon>Schistosomatidae</taxon>
        <taxon>Schistosoma</taxon>
    </lineage>
</organism>
<accession>A0A183KPS0</accession>
<evidence type="ECO:0000313" key="1">
    <source>
        <dbReference type="EMBL" id="VDP62752.1"/>
    </source>
</evidence>
<gene>
    <name evidence="1" type="ORF">SCUD_LOCUS17052</name>
</gene>
<evidence type="ECO:0000313" key="2">
    <source>
        <dbReference type="Proteomes" id="UP000279833"/>
    </source>
</evidence>
<sequence>MSISNMPCRGFKSHCLRNTIYKHWIVQLTKDYVLLNAHEIIAVPAQKETENKSSSTLNAAATNGSHHLAIAVSDESYYRDSLKPENMSDASNDDQKPNTIFIDADYLNDPLSTNEASNKIDNNISEDSNSDDFELNRVYPPLYLVNFTGFSVQYALNTAKLIVTWVYEDPTLFRGRG</sequence>
<dbReference type="EMBL" id="UZAK01039335">
    <property type="protein sequence ID" value="VDP62752.1"/>
    <property type="molecule type" value="Genomic_DNA"/>
</dbReference>
<name>A0A183KPS0_9TREM</name>
<proteinExistence type="predicted"/>
<reference evidence="1 2" key="2">
    <citation type="submission" date="2018-11" db="EMBL/GenBank/DDBJ databases">
        <authorList>
            <consortium name="Pathogen Informatics"/>
        </authorList>
    </citation>
    <scope>NUCLEOTIDE SEQUENCE [LARGE SCALE GENOMIC DNA]</scope>
    <source>
        <strain evidence="1">Dakar</strain>
        <strain evidence="2">Dakar, Senegal</strain>
    </source>
</reference>
<dbReference type="Proteomes" id="UP000279833">
    <property type="component" value="Unassembled WGS sequence"/>
</dbReference>